<keyword evidence="3" id="KW-1185">Reference proteome</keyword>
<evidence type="ECO:0000313" key="2">
    <source>
        <dbReference type="EMBL" id="EGL54909.1"/>
    </source>
</evidence>
<protein>
    <recommendedName>
        <fullName evidence="1">NadR/Ttd14 AAA domain-containing protein</fullName>
    </recommendedName>
</protein>
<sequence>MANIVVLTGGPGAGKTTVLDQLRKEGYSCSNEVGRKVIQQQLKQKGTALPWRDKTAFRDAMLKQEVIRYRQYNHHQGPVFFDRGILDSLAYSRLEGLELDEKWC</sequence>
<dbReference type="AlphaFoldDB" id="F5SX16"/>
<dbReference type="SUPFAM" id="SSF52540">
    <property type="entry name" value="P-loop containing nucleoside triphosphate hydrolases"/>
    <property type="match status" value="1"/>
</dbReference>
<proteinExistence type="predicted"/>
<dbReference type="InterPro" id="IPR038727">
    <property type="entry name" value="NadR/Ttd14_AAA_dom"/>
</dbReference>
<dbReference type="EMBL" id="AFIG01000001">
    <property type="protein sequence ID" value="EGL54909.1"/>
    <property type="molecule type" value="Genomic_DNA"/>
</dbReference>
<accession>F5SX16</accession>
<gene>
    <name evidence="2" type="ORF">MAMP_01903</name>
</gene>
<comment type="caution">
    <text evidence="2">The sequence shown here is derived from an EMBL/GenBank/DDBJ whole genome shotgun (WGS) entry which is preliminary data.</text>
</comment>
<dbReference type="Pfam" id="PF13521">
    <property type="entry name" value="AAA_28"/>
    <property type="match status" value="1"/>
</dbReference>
<evidence type="ECO:0000313" key="3">
    <source>
        <dbReference type="Proteomes" id="UP000003544"/>
    </source>
</evidence>
<dbReference type="STRING" id="1026882.MAMP_01903"/>
<name>F5SX16_9GAMM</name>
<evidence type="ECO:0000259" key="1">
    <source>
        <dbReference type="Pfam" id="PF13521"/>
    </source>
</evidence>
<dbReference type="InterPro" id="IPR027417">
    <property type="entry name" value="P-loop_NTPase"/>
</dbReference>
<feature type="domain" description="NadR/Ttd14 AAA" evidence="1">
    <location>
        <begin position="5"/>
        <end position="100"/>
    </location>
</feature>
<dbReference type="Gene3D" id="3.40.50.300">
    <property type="entry name" value="P-loop containing nucleotide triphosphate hydrolases"/>
    <property type="match status" value="1"/>
</dbReference>
<reference evidence="2 3" key="1">
    <citation type="journal article" date="2011" name="J. Bacteriol.">
        <title>Draft genome sequence of Methylophaga aminisulfidivorans MP T.</title>
        <authorList>
            <person name="Han G.H."/>
            <person name="Kim W."/>
            <person name="Chun J."/>
            <person name="Kim S.W."/>
        </authorList>
    </citation>
    <scope>NUCLEOTIDE SEQUENCE [LARGE SCALE GENOMIC DNA]</scope>
    <source>
        <strain evidence="3">MP(T)</strain>
    </source>
</reference>
<dbReference type="Proteomes" id="UP000003544">
    <property type="component" value="Unassembled WGS sequence"/>
</dbReference>
<organism evidence="2 3">
    <name type="scientific">Methylophaga aminisulfidivorans MP</name>
    <dbReference type="NCBI Taxonomy" id="1026882"/>
    <lineage>
        <taxon>Bacteria</taxon>
        <taxon>Pseudomonadati</taxon>
        <taxon>Pseudomonadota</taxon>
        <taxon>Gammaproteobacteria</taxon>
        <taxon>Thiotrichales</taxon>
        <taxon>Piscirickettsiaceae</taxon>
        <taxon>Methylophaga</taxon>
    </lineage>
</organism>
<dbReference type="eggNOG" id="COG3911">
    <property type="taxonomic scope" value="Bacteria"/>
</dbReference>